<dbReference type="EMBL" id="QVQW01000017">
    <property type="protein sequence ID" value="RKU45977.1"/>
    <property type="molecule type" value="Genomic_DNA"/>
</dbReference>
<organism evidence="2 3">
    <name type="scientific">Coniochaeta pulveracea</name>
    <dbReference type="NCBI Taxonomy" id="177199"/>
    <lineage>
        <taxon>Eukaryota</taxon>
        <taxon>Fungi</taxon>
        <taxon>Dikarya</taxon>
        <taxon>Ascomycota</taxon>
        <taxon>Pezizomycotina</taxon>
        <taxon>Sordariomycetes</taxon>
        <taxon>Sordariomycetidae</taxon>
        <taxon>Coniochaetales</taxon>
        <taxon>Coniochaetaceae</taxon>
        <taxon>Coniochaeta</taxon>
    </lineage>
</organism>
<feature type="region of interest" description="Disordered" evidence="1">
    <location>
        <begin position="229"/>
        <end position="276"/>
    </location>
</feature>
<evidence type="ECO:0000256" key="1">
    <source>
        <dbReference type="SAM" id="MobiDB-lite"/>
    </source>
</evidence>
<dbReference type="STRING" id="177199.A0A420YDW9"/>
<feature type="compositionally biased region" description="Polar residues" evidence="1">
    <location>
        <begin position="253"/>
        <end position="265"/>
    </location>
</feature>
<sequence>MVETLQVAMMKKKNSLEPIPIRFNSHVLALIEGYSKLRLQLGKEAARIAEVQELRERELDQFRSISEDWLKREQGYRDEVKRLELQLAEVKSMEAVIVARSGSLVDRGATARKGFEERVKRLSSSKVDDEDELPPKDTNLTRANTHKTIGTMPRVIDPDQDRLISEQLQPKSRKPTQKKLRLHRPSKGEKPAKPDATPKDCAEEQHTAYVPKGAPGTSRRPTRVQLPAYYHGGVDSSSSSASGSNSSRESNNEVDTVNTPAYNISSRHREQFQGNHDETRRFSFAVGQVDTLPTAADIKSSNTDGATDGQPLDSGLDTEASLPPDALQKTDSSSSQATVIRDTLWQDPATPARGSRNSRDSSTGSQVSSDERSAQGKPRLDSRPFSTRSSTKQEDEQARLPRGEAATAFPSLPGAIISTRRVVTPARPARICAAERVPSSSSNMSRNSSSKTTTSSGPTSPVLSSEAGNSINAARIAATLAVARGQKREPRASEG</sequence>
<feature type="compositionally biased region" description="Basic and acidic residues" evidence="1">
    <location>
        <begin position="369"/>
        <end position="382"/>
    </location>
</feature>
<accession>A0A420YDW9</accession>
<feature type="compositionally biased region" description="Basic and acidic residues" evidence="1">
    <location>
        <begin position="391"/>
        <end position="402"/>
    </location>
</feature>
<name>A0A420YDW9_9PEZI</name>
<comment type="caution">
    <text evidence="2">The sequence shown here is derived from an EMBL/GenBank/DDBJ whole genome shotgun (WGS) entry which is preliminary data.</text>
</comment>
<feature type="compositionally biased region" description="Basic and acidic residues" evidence="1">
    <location>
        <begin position="186"/>
        <end position="202"/>
    </location>
</feature>
<feature type="region of interest" description="Disordered" evidence="1">
    <location>
        <begin position="433"/>
        <end position="469"/>
    </location>
</feature>
<dbReference type="AlphaFoldDB" id="A0A420YDW9"/>
<evidence type="ECO:0000313" key="3">
    <source>
        <dbReference type="Proteomes" id="UP000275385"/>
    </source>
</evidence>
<feature type="compositionally biased region" description="Polar residues" evidence="1">
    <location>
        <begin position="329"/>
        <end position="338"/>
    </location>
</feature>
<feature type="region of interest" description="Disordered" evidence="1">
    <location>
        <begin position="295"/>
        <end position="407"/>
    </location>
</feature>
<feature type="compositionally biased region" description="Basic residues" evidence="1">
    <location>
        <begin position="171"/>
        <end position="185"/>
    </location>
</feature>
<protein>
    <submittedName>
        <fullName evidence="2">Uncharacterized protein</fullName>
    </submittedName>
</protein>
<keyword evidence="3" id="KW-1185">Reference proteome</keyword>
<reference evidence="2 3" key="1">
    <citation type="submission" date="2018-08" db="EMBL/GenBank/DDBJ databases">
        <title>Draft genome of the lignicolous fungus Coniochaeta pulveracea.</title>
        <authorList>
            <person name="Borstlap C.J."/>
            <person name="De Witt R.N."/>
            <person name="Botha A."/>
            <person name="Volschenk H."/>
        </authorList>
    </citation>
    <scope>NUCLEOTIDE SEQUENCE [LARGE SCALE GENOMIC DNA]</scope>
    <source>
        <strain evidence="2 3">CAB683</strain>
    </source>
</reference>
<proteinExistence type="predicted"/>
<evidence type="ECO:0000313" key="2">
    <source>
        <dbReference type="EMBL" id="RKU45977.1"/>
    </source>
</evidence>
<feature type="region of interest" description="Disordered" evidence="1">
    <location>
        <begin position="123"/>
        <end position="202"/>
    </location>
</feature>
<dbReference type="Proteomes" id="UP000275385">
    <property type="component" value="Unassembled WGS sequence"/>
</dbReference>
<feature type="compositionally biased region" description="Low complexity" evidence="1">
    <location>
        <begin position="236"/>
        <end position="249"/>
    </location>
</feature>
<feature type="compositionally biased region" description="Polar residues" evidence="1">
    <location>
        <begin position="138"/>
        <end position="148"/>
    </location>
</feature>
<dbReference type="OrthoDB" id="5430717at2759"/>
<feature type="compositionally biased region" description="Basic and acidic residues" evidence="1">
    <location>
        <begin position="267"/>
        <end position="276"/>
    </location>
</feature>
<gene>
    <name evidence="2" type="ORF">DL546_006746</name>
</gene>
<feature type="compositionally biased region" description="Low complexity" evidence="1">
    <location>
        <begin position="438"/>
        <end position="465"/>
    </location>
</feature>